<dbReference type="GeneID" id="24111066"/>
<proteinExistence type="predicted"/>
<evidence type="ECO:0000313" key="1">
    <source>
        <dbReference type="EMBL" id="GAC98200.1"/>
    </source>
</evidence>
<protein>
    <submittedName>
        <fullName evidence="1">Uncharacterized protein</fullName>
    </submittedName>
</protein>
<dbReference type="RefSeq" id="XP_012191787.1">
    <property type="nucleotide sequence ID" value="XM_012336397.1"/>
</dbReference>
<organism evidence="1 2">
    <name type="scientific">Pseudozyma hubeiensis (strain SY62)</name>
    <name type="common">Yeast</name>
    <dbReference type="NCBI Taxonomy" id="1305764"/>
    <lineage>
        <taxon>Eukaryota</taxon>
        <taxon>Fungi</taxon>
        <taxon>Dikarya</taxon>
        <taxon>Basidiomycota</taxon>
        <taxon>Ustilaginomycotina</taxon>
        <taxon>Ustilaginomycetes</taxon>
        <taxon>Ustilaginales</taxon>
        <taxon>Ustilaginaceae</taxon>
        <taxon>Pseudozyma</taxon>
    </lineage>
</organism>
<keyword evidence="2" id="KW-1185">Reference proteome</keyword>
<sequence>MEDRRADRRIIATLSVNKHLGYRYSHVQQVDPRLSLEAEELVAIRKVDVHQRDGLDQHIHVNVSDHNRRCGAS</sequence>
<accession>R9PJA4</accession>
<dbReference type="Proteomes" id="UP000014071">
    <property type="component" value="Unassembled WGS sequence"/>
</dbReference>
<dbReference type="HOGENOM" id="CLU_2705901_0_0_1"/>
<dbReference type="AlphaFoldDB" id="R9PJA4"/>
<evidence type="ECO:0000313" key="2">
    <source>
        <dbReference type="Proteomes" id="UP000014071"/>
    </source>
</evidence>
<reference evidence="2" key="1">
    <citation type="journal article" date="2013" name="Genome Announc.">
        <title>Draft genome sequence of the basidiomycetous yeast-like fungus Pseudozyma hubeiensis SY62, which produces an abundant amount of the biosurfactant mannosylerythritol lipids.</title>
        <authorList>
            <person name="Konishi M."/>
            <person name="Hatada Y."/>
            <person name="Horiuchi J."/>
        </authorList>
    </citation>
    <scope>NUCLEOTIDE SEQUENCE [LARGE SCALE GENOMIC DNA]</scope>
    <source>
        <strain evidence="2">SY62</strain>
    </source>
</reference>
<gene>
    <name evidence="1" type="ORF">PHSY_005789</name>
</gene>
<dbReference type="EMBL" id="DF238816">
    <property type="protein sequence ID" value="GAC98200.1"/>
    <property type="molecule type" value="Genomic_DNA"/>
</dbReference>
<name>R9PJA4_PSEHS</name>